<protein>
    <submittedName>
        <fullName evidence="2">Transcriptional regulator</fullName>
    </submittedName>
</protein>
<comment type="caution">
    <text evidence="2">The sequence shown here is derived from an EMBL/GenBank/DDBJ whole genome shotgun (WGS) entry which is preliminary data.</text>
</comment>
<evidence type="ECO:0000313" key="3">
    <source>
        <dbReference type="Proteomes" id="UP001589587"/>
    </source>
</evidence>
<dbReference type="RefSeq" id="WP_338150221.1">
    <property type="nucleotide sequence ID" value="NZ_JBHMAS010000006.1"/>
</dbReference>
<gene>
    <name evidence="2" type="ORF">ACFFQ6_07730</name>
</gene>
<dbReference type="EMBL" id="JBHMAS010000006">
    <property type="protein sequence ID" value="MFB9779567.1"/>
    <property type="molecule type" value="Genomic_DNA"/>
</dbReference>
<feature type="compositionally biased region" description="Basic and acidic residues" evidence="1">
    <location>
        <begin position="102"/>
        <end position="114"/>
    </location>
</feature>
<keyword evidence="3" id="KW-1185">Reference proteome</keyword>
<feature type="region of interest" description="Disordered" evidence="1">
    <location>
        <begin position="70"/>
        <end position="114"/>
    </location>
</feature>
<reference evidence="2 3" key="1">
    <citation type="submission" date="2024-09" db="EMBL/GenBank/DDBJ databases">
        <authorList>
            <person name="Sun Q."/>
            <person name="Mori K."/>
        </authorList>
    </citation>
    <scope>NUCLEOTIDE SEQUENCE [LARGE SCALE GENOMIC DNA]</scope>
    <source>
        <strain evidence="2 3">JCM 11411</strain>
    </source>
</reference>
<proteinExistence type="predicted"/>
<organism evidence="2 3">
    <name type="scientific">Rhodococcus baikonurensis</name>
    <dbReference type="NCBI Taxonomy" id="172041"/>
    <lineage>
        <taxon>Bacteria</taxon>
        <taxon>Bacillati</taxon>
        <taxon>Actinomycetota</taxon>
        <taxon>Actinomycetes</taxon>
        <taxon>Mycobacteriales</taxon>
        <taxon>Nocardiaceae</taxon>
        <taxon>Rhodococcus</taxon>
        <taxon>Rhodococcus erythropolis group</taxon>
    </lineage>
</organism>
<sequence length="114" mass="12472">MNTQIGIALSEPKLVTAQEAVALIEAETKSVMKAQTFRSYVYRDLAPAPVKKVGRTLLFSRKQIIEWAQNRPGSGARTDISDPKRTRRTTSAATPSTRARAKSADTEPLAKDDA</sequence>
<evidence type="ECO:0000256" key="1">
    <source>
        <dbReference type="SAM" id="MobiDB-lite"/>
    </source>
</evidence>
<dbReference type="Proteomes" id="UP001589587">
    <property type="component" value="Unassembled WGS sequence"/>
</dbReference>
<feature type="compositionally biased region" description="Low complexity" evidence="1">
    <location>
        <begin position="89"/>
        <end position="98"/>
    </location>
</feature>
<evidence type="ECO:0000313" key="2">
    <source>
        <dbReference type="EMBL" id="MFB9779567.1"/>
    </source>
</evidence>
<name>A0ABV5XD03_9NOCA</name>
<accession>A0ABV5XD03</accession>